<comment type="similarity">
    <text evidence="1">Belongs to the pseudouridine synthase RluA family.</text>
</comment>
<gene>
    <name evidence="4" type="ORF">QQ008_26490</name>
</gene>
<name>A0ABT8KW00_9BACT</name>
<evidence type="ECO:0000256" key="2">
    <source>
        <dbReference type="ARBA" id="ARBA00023235"/>
    </source>
</evidence>
<dbReference type="InterPro" id="IPR050188">
    <property type="entry name" value="RluA_PseudoU_synthase"/>
</dbReference>
<sequence length="227" mass="25977">MANPIKIIYEDNHLLVVNKPAGILVQGDKTGDIPLVDIAKDYVKRKYNKPGAVFLGVVHRLDRPVSGLVIFARTSKALERMNAQLKNKEIKKTYWAIVNHQPPVEEDRLTHWLIKDTQKNITKAYDREKKGSLKAILDYKLLGRIGHEYILQVNPLTGRPHQIRVQLAKMGCSIVGDLKYGHDKANRDASIMLHARSLSFVHPVRKEKMRFDAAPPEMQKWKPFKGF</sequence>
<dbReference type="EC" id="5.4.99.-" evidence="4"/>
<evidence type="ECO:0000313" key="5">
    <source>
        <dbReference type="Proteomes" id="UP001172082"/>
    </source>
</evidence>
<dbReference type="Proteomes" id="UP001172082">
    <property type="component" value="Unassembled WGS sequence"/>
</dbReference>
<reference evidence="4" key="1">
    <citation type="submission" date="2023-06" db="EMBL/GenBank/DDBJ databases">
        <title>Genomic of Parafulvivirga corallium.</title>
        <authorList>
            <person name="Wang G."/>
        </authorList>
    </citation>
    <scope>NUCLEOTIDE SEQUENCE</scope>
    <source>
        <strain evidence="4">BMA10</strain>
    </source>
</reference>
<dbReference type="CDD" id="cd02869">
    <property type="entry name" value="PseudoU_synth_RluA_like"/>
    <property type="match status" value="1"/>
</dbReference>
<protein>
    <submittedName>
        <fullName evidence="4">RluA family pseudouridine synthase</fullName>
        <ecNumber evidence="4">5.4.99.-</ecNumber>
    </submittedName>
</protein>
<dbReference type="EMBL" id="JAUJEA010000014">
    <property type="protein sequence ID" value="MDN5204967.1"/>
    <property type="molecule type" value="Genomic_DNA"/>
</dbReference>
<evidence type="ECO:0000259" key="3">
    <source>
        <dbReference type="Pfam" id="PF00849"/>
    </source>
</evidence>
<accession>A0ABT8KW00</accession>
<keyword evidence="2 4" id="KW-0413">Isomerase</keyword>
<dbReference type="InterPro" id="IPR006224">
    <property type="entry name" value="PsdUridine_synth_RluA-like_CS"/>
</dbReference>
<dbReference type="PROSITE" id="PS01129">
    <property type="entry name" value="PSI_RLU"/>
    <property type="match status" value="1"/>
</dbReference>
<dbReference type="RefSeq" id="WP_346754990.1">
    <property type="nucleotide sequence ID" value="NZ_JAUJEA010000014.1"/>
</dbReference>
<dbReference type="Pfam" id="PF00849">
    <property type="entry name" value="PseudoU_synth_2"/>
    <property type="match status" value="1"/>
</dbReference>
<dbReference type="PANTHER" id="PTHR21600">
    <property type="entry name" value="MITOCHONDRIAL RNA PSEUDOURIDINE SYNTHASE"/>
    <property type="match status" value="1"/>
</dbReference>
<organism evidence="4 5">
    <name type="scientific">Splendidivirga corallicola</name>
    <dbReference type="NCBI Taxonomy" id="3051826"/>
    <lineage>
        <taxon>Bacteria</taxon>
        <taxon>Pseudomonadati</taxon>
        <taxon>Bacteroidota</taxon>
        <taxon>Cytophagia</taxon>
        <taxon>Cytophagales</taxon>
        <taxon>Splendidivirgaceae</taxon>
        <taxon>Splendidivirga</taxon>
    </lineage>
</organism>
<dbReference type="InterPro" id="IPR020103">
    <property type="entry name" value="PsdUridine_synth_cat_dom_sf"/>
</dbReference>
<dbReference type="GO" id="GO:0016853">
    <property type="term" value="F:isomerase activity"/>
    <property type="evidence" value="ECO:0007669"/>
    <property type="project" value="UniProtKB-KW"/>
</dbReference>
<dbReference type="InterPro" id="IPR006145">
    <property type="entry name" value="PsdUridine_synth_RsuA/RluA"/>
</dbReference>
<dbReference type="SUPFAM" id="SSF55120">
    <property type="entry name" value="Pseudouridine synthase"/>
    <property type="match status" value="1"/>
</dbReference>
<feature type="domain" description="Pseudouridine synthase RsuA/RluA-like" evidence="3">
    <location>
        <begin position="13"/>
        <end position="168"/>
    </location>
</feature>
<evidence type="ECO:0000256" key="1">
    <source>
        <dbReference type="ARBA" id="ARBA00010876"/>
    </source>
</evidence>
<comment type="caution">
    <text evidence="4">The sequence shown here is derived from an EMBL/GenBank/DDBJ whole genome shotgun (WGS) entry which is preliminary data.</text>
</comment>
<dbReference type="Gene3D" id="3.30.2350.10">
    <property type="entry name" value="Pseudouridine synthase"/>
    <property type="match status" value="1"/>
</dbReference>
<keyword evidence="5" id="KW-1185">Reference proteome</keyword>
<proteinExistence type="inferred from homology"/>
<evidence type="ECO:0000313" key="4">
    <source>
        <dbReference type="EMBL" id="MDN5204967.1"/>
    </source>
</evidence>
<dbReference type="PANTHER" id="PTHR21600:SF83">
    <property type="entry name" value="PSEUDOURIDYLATE SYNTHASE RPUSD4, MITOCHONDRIAL"/>
    <property type="match status" value="1"/>
</dbReference>